<evidence type="ECO:0000259" key="5">
    <source>
        <dbReference type="PROSITE" id="PS51352"/>
    </source>
</evidence>
<evidence type="ECO:0000256" key="3">
    <source>
        <dbReference type="ARBA" id="ARBA00023284"/>
    </source>
</evidence>
<dbReference type="Proteomes" id="UP001219862">
    <property type="component" value="Unassembled WGS sequence"/>
</dbReference>
<dbReference type="PROSITE" id="PS00194">
    <property type="entry name" value="THIOREDOXIN_1"/>
    <property type="match status" value="1"/>
</dbReference>
<dbReference type="EMBL" id="JAQQXS010000002">
    <property type="protein sequence ID" value="MDC8784212.1"/>
    <property type="molecule type" value="Genomic_DNA"/>
</dbReference>
<feature type="transmembrane region" description="Helical" evidence="4">
    <location>
        <begin position="20"/>
        <end position="39"/>
    </location>
</feature>
<keyword evidence="3" id="KW-0676">Redox-active center</keyword>
<dbReference type="PROSITE" id="PS51352">
    <property type="entry name" value="THIOREDOXIN_2"/>
    <property type="match status" value="1"/>
</dbReference>
<keyword evidence="4" id="KW-1133">Transmembrane helix</keyword>
<evidence type="ECO:0000256" key="2">
    <source>
        <dbReference type="ARBA" id="ARBA00022748"/>
    </source>
</evidence>
<proteinExistence type="predicted"/>
<keyword evidence="7" id="KW-1185">Reference proteome</keyword>
<evidence type="ECO:0000313" key="7">
    <source>
        <dbReference type="Proteomes" id="UP001219862"/>
    </source>
</evidence>
<keyword evidence="4" id="KW-0472">Membrane</keyword>
<protein>
    <submittedName>
        <fullName evidence="6">TlpA disulfide reductase family protein</fullName>
    </submittedName>
</protein>
<dbReference type="Gene3D" id="3.40.30.10">
    <property type="entry name" value="Glutaredoxin"/>
    <property type="match status" value="1"/>
</dbReference>
<dbReference type="PANTHER" id="PTHR42852">
    <property type="entry name" value="THIOL:DISULFIDE INTERCHANGE PROTEIN DSBE"/>
    <property type="match status" value="1"/>
</dbReference>
<reference evidence="6 7" key="1">
    <citation type="submission" date="2022-10" db="EMBL/GenBank/DDBJ databases">
        <title>paucibacter sp. hw8 Genome sequencing.</title>
        <authorList>
            <person name="Park S."/>
        </authorList>
    </citation>
    <scope>NUCLEOTIDE SEQUENCE [LARGE SCALE GENOMIC DNA]</scope>
    <source>
        <strain evidence="7">hw8</strain>
    </source>
</reference>
<gene>
    <name evidence="6" type="ORF">PRZ01_03270</name>
</gene>
<dbReference type="InterPro" id="IPR013740">
    <property type="entry name" value="Redoxin"/>
</dbReference>
<sequence length="201" mass="21319">MTDPADSPPTHPAKPNQRRHLLVAAAGLGAAALGAGLAWRAGSPKPALAEAEQAFWAARFERPLAEEAASTSASSTWVAAADFRGKPLLLNFWATWCAPCVKELPELAQFHREFKNQGWQVLGLAVDSPAAVQAFLKKLPVDFPQAMAGTTGTTLTRSLGNAQGGLPFSVAFDADGRIIWRKLGATNAEELRLLGSSHRPG</sequence>
<name>A0ABT5KN00_9BURK</name>
<evidence type="ECO:0000256" key="1">
    <source>
        <dbReference type="ARBA" id="ARBA00004196"/>
    </source>
</evidence>
<dbReference type="CDD" id="cd02966">
    <property type="entry name" value="TlpA_like_family"/>
    <property type="match status" value="1"/>
</dbReference>
<accession>A0ABT5KN00</accession>
<dbReference type="Pfam" id="PF08534">
    <property type="entry name" value="Redoxin"/>
    <property type="match status" value="1"/>
</dbReference>
<dbReference type="PROSITE" id="PS51318">
    <property type="entry name" value="TAT"/>
    <property type="match status" value="1"/>
</dbReference>
<dbReference type="InterPro" id="IPR013766">
    <property type="entry name" value="Thioredoxin_domain"/>
</dbReference>
<dbReference type="InterPro" id="IPR050553">
    <property type="entry name" value="Thioredoxin_ResA/DsbE_sf"/>
</dbReference>
<dbReference type="SUPFAM" id="SSF52833">
    <property type="entry name" value="Thioredoxin-like"/>
    <property type="match status" value="1"/>
</dbReference>
<dbReference type="InterPro" id="IPR006311">
    <property type="entry name" value="TAT_signal"/>
</dbReference>
<comment type="subcellular location">
    <subcellularLocation>
        <location evidence="1">Cell envelope</location>
    </subcellularLocation>
</comment>
<dbReference type="InterPro" id="IPR036249">
    <property type="entry name" value="Thioredoxin-like_sf"/>
</dbReference>
<dbReference type="InterPro" id="IPR017937">
    <property type="entry name" value="Thioredoxin_CS"/>
</dbReference>
<evidence type="ECO:0000313" key="6">
    <source>
        <dbReference type="EMBL" id="MDC8784212.1"/>
    </source>
</evidence>
<keyword evidence="4" id="KW-0812">Transmembrane</keyword>
<dbReference type="PANTHER" id="PTHR42852:SF18">
    <property type="entry name" value="CHROMOSOME UNDETERMINED SCAFFOLD_47, WHOLE GENOME SHOTGUN SEQUENCE"/>
    <property type="match status" value="1"/>
</dbReference>
<comment type="caution">
    <text evidence="6">The sequence shown here is derived from an EMBL/GenBank/DDBJ whole genome shotgun (WGS) entry which is preliminary data.</text>
</comment>
<feature type="domain" description="Thioredoxin" evidence="5">
    <location>
        <begin position="39"/>
        <end position="200"/>
    </location>
</feature>
<keyword evidence="2" id="KW-0201">Cytochrome c-type biogenesis</keyword>
<dbReference type="RefSeq" id="WP_273595322.1">
    <property type="nucleotide sequence ID" value="NZ_JAQQXS010000002.1"/>
</dbReference>
<evidence type="ECO:0000256" key="4">
    <source>
        <dbReference type="SAM" id="Phobius"/>
    </source>
</evidence>
<organism evidence="6 7">
    <name type="scientific">Roseateles koreensis</name>
    <dbReference type="NCBI Taxonomy" id="2987526"/>
    <lineage>
        <taxon>Bacteria</taxon>
        <taxon>Pseudomonadati</taxon>
        <taxon>Pseudomonadota</taxon>
        <taxon>Betaproteobacteria</taxon>
        <taxon>Burkholderiales</taxon>
        <taxon>Sphaerotilaceae</taxon>
        <taxon>Roseateles</taxon>
    </lineage>
</organism>